<feature type="region of interest" description="Disordered" evidence="1">
    <location>
        <begin position="123"/>
        <end position="233"/>
    </location>
</feature>
<feature type="compositionally biased region" description="Basic residues" evidence="1">
    <location>
        <begin position="189"/>
        <end position="199"/>
    </location>
</feature>
<reference evidence="2 3" key="1">
    <citation type="journal article" date="2018" name="Cell">
        <title>The Chara Genome: Secondary Complexity and Implications for Plant Terrestrialization.</title>
        <authorList>
            <person name="Nishiyama T."/>
            <person name="Sakayama H."/>
            <person name="Vries J.D."/>
            <person name="Buschmann H."/>
            <person name="Saint-Marcoux D."/>
            <person name="Ullrich K.K."/>
            <person name="Haas F.B."/>
            <person name="Vanderstraeten L."/>
            <person name="Becker D."/>
            <person name="Lang D."/>
            <person name="Vosolsobe S."/>
            <person name="Rombauts S."/>
            <person name="Wilhelmsson P.K.I."/>
            <person name="Janitza P."/>
            <person name="Kern R."/>
            <person name="Heyl A."/>
            <person name="Rumpler F."/>
            <person name="Villalobos L.I.A.C."/>
            <person name="Clay J.M."/>
            <person name="Skokan R."/>
            <person name="Toyoda A."/>
            <person name="Suzuki Y."/>
            <person name="Kagoshima H."/>
            <person name="Schijlen E."/>
            <person name="Tajeshwar N."/>
            <person name="Catarino B."/>
            <person name="Hetherington A.J."/>
            <person name="Saltykova A."/>
            <person name="Bonnot C."/>
            <person name="Breuninger H."/>
            <person name="Symeonidi A."/>
            <person name="Radhakrishnan G.V."/>
            <person name="Van Nieuwerburgh F."/>
            <person name="Deforce D."/>
            <person name="Chang C."/>
            <person name="Karol K.G."/>
            <person name="Hedrich R."/>
            <person name="Ulvskov P."/>
            <person name="Glockner G."/>
            <person name="Delwiche C.F."/>
            <person name="Petrasek J."/>
            <person name="Van de Peer Y."/>
            <person name="Friml J."/>
            <person name="Beilby M."/>
            <person name="Dolan L."/>
            <person name="Kohara Y."/>
            <person name="Sugano S."/>
            <person name="Fujiyama A."/>
            <person name="Delaux P.-M."/>
            <person name="Quint M."/>
            <person name="TheiBen G."/>
            <person name="Hagemann M."/>
            <person name="Harholt J."/>
            <person name="Dunand C."/>
            <person name="Zachgo S."/>
            <person name="Langdale J."/>
            <person name="Maumus F."/>
            <person name="Straeten D.V.D."/>
            <person name="Gould S.B."/>
            <person name="Rensing S.A."/>
        </authorList>
    </citation>
    <scope>NUCLEOTIDE SEQUENCE [LARGE SCALE GENOMIC DNA]</scope>
    <source>
        <strain evidence="2 3">S276</strain>
    </source>
</reference>
<accession>A0A388KEG6</accession>
<feature type="compositionally biased region" description="Polar residues" evidence="1">
    <location>
        <begin position="402"/>
        <end position="424"/>
    </location>
</feature>
<evidence type="ECO:0000256" key="1">
    <source>
        <dbReference type="SAM" id="MobiDB-lite"/>
    </source>
</evidence>
<keyword evidence="3" id="KW-1185">Reference proteome</keyword>
<feature type="region of interest" description="Disordered" evidence="1">
    <location>
        <begin position="18"/>
        <end position="92"/>
    </location>
</feature>
<feature type="compositionally biased region" description="Basic residues" evidence="1">
    <location>
        <begin position="170"/>
        <end position="179"/>
    </location>
</feature>
<gene>
    <name evidence="2" type="ORF">CBR_g2992</name>
</gene>
<comment type="caution">
    <text evidence="2">The sequence shown here is derived from an EMBL/GenBank/DDBJ whole genome shotgun (WGS) entry which is preliminary data.</text>
</comment>
<feature type="compositionally biased region" description="Low complexity" evidence="1">
    <location>
        <begin position="49"/>
        <end position="67"/>
    </location>
</feature>
<sequence length="544" mass="58238">MRPGSCDDVSRTIVVSPASASFNARPSGTTGGLPPNDNGCHSGLPYDRGSNSARVGAVGSVGVAASRTRTTGSQRCRSTRPANATDGQRDEEEWSAIEVVRREVWEDQRRHLRQSTTSGITRGVARMNVGVEDTIADNDNGGPKDSGREDGENDHDEEDEDGEIDICPVGRKRGVRFGPKKCSEARAGRNFKGKKAQKTRRQESVPSEGGGEGQDDKVGSTRDSTFTCVSGGGARKRKNFRQQTFEAIADIMDKHGQLMAATVDSARKRQCSVLTRQCDILEREVDVQRQHHEKADQANLMMCNALLEIVKTIGNDPEVIFAGGRFGFGWDSVPRALVAALKQAGGSAATVAQVRTPKGGGLVINKGRSPRPLLPAGGAASSAARGTIIPVAGAGRVEKQVVSPSPTREELTTQQASSSGTGNRRATVRQFGDGQQAGDSGTGNRRAVRGWATGRHESNNDDDNRPSKRLKKHGPEDDLERRSILWVGSDALWGQGHDKPLREPVTDCADYFVALANGDSGAEPPSMLIMPPADIHHTKIDDPT</sequence>
<dbReference type="EMBL" id="BFEA01000100">
    <property type="protein sequence ID" value="GBG68448.1"/>
    <property type="molecule type" value="Genomic_DNA"/>
</dbReference>
<feature type="region of interest" description="Disordered" evidence="1">
    <location>
        <begin position="397"/>
        <end position="478"/>
    </location>
</feature>
<evidence type="ECO:0000313" key="3">
    <source>
        <dbReference type="Proteomes" id="UP000265515"/>
    </source>
</evidence>
<dbReference type="Gramene" id="GBG68448">
    <property type="protein sequence ID" value="GBG68448"/>
    <property type="gene ID" value="CBR_g2992"/>
</dbReference>
<feature type="compositionally biased region" description="Basic and acidic residues" evidence="1">
    <location>
        <begin position="454"/>
        <end position="466"/>
    </location>
</feature>
<organism evidence="2 3">
    <name type="scientific">Chara braunii</name>
    <name type="common">Braun's stonewort</name>
    <dbReference type="NCBI Taxonomy" id="69332"/>
    <lineage>
        <taxon>Eukaryota</taxon>
        <taxon>Viridiplantae</taxon>
        <taxon>Streptophyta</taxon>
        <taxon>Charophyceae</taxon>
        <taxon>Charales</taxon>
        <taxon>Characeae</taxon>
        <taxon>Chara</taxon>
    </lineage>
</organism>
<protein>
    <submittedName>
        <fullName evidence="2">Uncharacterized protein</fullName>
    </submittedName>
</protein>
<feature type="compositionally biased region" description="Polar residues" evidence="1">
    <location>
        <begin position="18"/>
        <end position="28"/>
    </location>
</feature>
<feature type="compositionally biased region" description="Acidic residues" evidence="1">
    <location>
        <begin position="151"/>
        <end position="164"/>
    </location>
</feature>
<evidence type="ECO:0000313" key="2">
    <source>
        <dbReference type="EMBL" id="GBG68448.1"/>
    </source>
</evidence>
<feature type="compositionally biased region" description="Polar residues" evidence="1">
    <location>
        <begin position="68"/>
        <end position="86"/>
    </location>
</feature>
<dbReference type="Proteomes" id="UP000265515">
    <property type="component" value="Unassembled WGS sequence"/>
</dbReference>
<dbReference type="AlphaFoldDB" id="A0A388KEG6"/>
<name>A0A388KEG6_CHABU</name>
<proteinExistence type="predicted"/>